<reference evidence="6 7" key="1">
    <citation type="submission" date="2016-03" db="EMBL/GenBank/DDBJ databases">
        <title>Comparative genomics of Pseudogymnoascus destructans, the fungus causing white-nose syndrome of bats.</title>
        <authorList>
            <person name="Palmer J.M."/>
            <person name="Drees K.P."/>
            <person name="Foster J.T."/>
            <person name="Lindner D.L."/>
        </authorList>
    </citation>
    <scope>NUCLEOTIDE SEQUENCE [LARGE SCALE GENOMIC DNA]</scope>
    <source>
        <strain evidence="6 7">UAMH 10579</strain>
    </source>
</reference>
<dbReference type="Proteomes" id="UP000091956">
    <property type="component" value="Unassembled WGS sequence"/>
</dbReference>
<evidence type="ECO:0000256" key="4">
    <source>
        <dbReference type="ARBA" id="ARBA00023239"/>
    </source>
</evidence>
<feature type="domain" description="CENP-V/GFA" evidence="5">
    <location>
        <begin position="17"/>
        <end position="138"/>
    </location>
</feature>
<dbReference type="Pfam" id="PF04828">
    <property type="entry name" value="GFA"/>
    <property type="match status" value="1"/>
</dbReference>
<dbReference type="PANTHER" id="PTHR33337">
    <property type="entry name" value="GFA DOMAIN-CONTAINING PROTEIN"/>
    <property type="match status" value="1"/>
</dbReference>
<keyword evidence="4" id="KW-0456">Lyase</keyword>
<dbReference type="EMBL" id="KV460226">
    <property type="protein sequence ID" value="OBT96795.1"/>
    <property type="molecule type" value="Genomic_DNA"/>
</dbReference>
<dbReference type="SUPFAM" id="SSF51316">
    <property type="entry name" value="Mss4-like"/>
    <property type="match status" value="1"/>
</dbReference>
<keyword evidence="3" id="KW-0862">Zinc</keyword>
<accession>A0A1B8GLT4</accession>
<keyword evidence="7" id="KW-1185">Reference proteome</keyword>
<reference evidence="7" key="2">
    <citation type="journal article" date="2018" name="Nat. Commun.">
        <title>Extreme sensitivity to ultraviolet light in the fungal pathogen causing white-nose syndrome of bats.</title>
        <authorList>
            <person name="Palmer J.M."/>
            <person name="Drees K.P."/>
            <person name="Foster J.T."/>
            <person name="Lindner D.L."/>
        </authorList>
    </citation>
    <scope>NUCLEOTIDE SEQUENCE [LARGE SCALE GENOMIC DNA]</scope>
    <source>
        <strain evidence="7">UAMH 10579</strain>
    </source>
</reference>
<dbReference type="OrthoDB" id="6329284at2759"/>
<proteinExistence type="inferred from homology"/>
<dbReference type="GO" id="GO:0046872">
    <property type="term" value="F:metal ion binding"/>
    <property type="evidence" value="ECO:0007669"/>
    <property type="project" value="UniProtKB-KW"/>
</dbReference>
<dbReference type="STRING" id="342668.A0A1B8GLT4"/>
<organism evidence="6 7">
    <name type="scientific">Pseudogymnoascus verrucosus</name>
    <dbReference type="NCBI Taxonomy" id="342668"/>
    <lineage>
        <taxon>Eukaryota</taxon>
        <taxon>Fungi</taxon>
        <taxon>Dikarya</taxon>
        <taxon>Ascomycota</taxon>
        <taxon>Pezizomycotina</taxon>
        <taxon>Leotiomycetes</taxon>
        <taxon>Thelebolales</taxon>
        <taxon>Thelebolaceae</taxon>
        <taxon>Pseudogymnoascus</taxon>
    </lineage>
</organism>
<evidence type="ECO:0000256" key="2">
    <source>
        <dbReference type="ARBA" id="ARBA00022723"/>
    </source>
</evidence>
<dbReference type="GeneID" id="28837514"/>
<dbReference type="PROSITE" id="PS51891">
    <property type="entry name" value="CENP_V_GFA"/>
    <property type="match status" value="1"/>
</dbReference>
<dbReference type="AlphaFoldDB" id="A0A1B8GLT4"/>
<dbReference type="GO" id="GO:0016846">
    <property type="term" value="F:carbon-sulfur lyase activity"/>
    <property type="evidence" value="ECO:0007669"/>
    <property type="project" value="InterPro"/>
</dbReference>
<sequence>MADSHDIKFPSPGNVVLRGGCRCGNITYTSTSLPTSMSHCHCLACRQASGSPFQTFASFPIDSLTWTTHTSRGLSIGNTSDESGLSFYEANPWARRGFCGNCGSPVRLHSATSPREMCIVAGSIDEGSVKGELVKPTEHIFLEEQAGWFDLPEDGLGRFERFSEGESDRKIKAWMEEHGRGGGE</sequence>
<comment type="similarity">
    <text evidence="1">Belongs to the Gfa family.</text>
</comment>
<dbReference type="InterPro" id="IPR006913">
    <property type="entry name" value="CENP-V/GFA"/>
</dbReference>
<evidence type="ECO:0000256" key="3">
    <source>
        <dbReference type="ARBA" id="ARBA00022833"/>
    </source>
</evidence>
<gene>
    <name evidence="6" type="ORF">VE01_04128</name>
</gene>
<dbReference type="Gene3D" id="3.90.1590.10">
    <property type="entry name" value="glutathione-dependent formaldehyde- activating enzyme (gfa)"/>
    <property type="match status" value="1"/>
</dbReference>
<dbReference type="InterPro" id="IPR011057">
    <property type="entry name" value="Mss4-like_sf"/>
</dbReference>
<keyword evidence="2" id="KW-0479">Metal-binding</keyword>
<protein>
    <recommendedName>
        <fullName evidence="5">CENP-V/GFA domain-containing protein</fullName>
    </recommendedName>
</protein>
<name>A0A1B8GLT4_9PEZI</name>
<evidence type="ECO:0000256" key="1">
    <source>
        <dbReference type="ARBA" id="ARBA00005495"/>
    </source>
</evidence>
<dbReference type="PANTHER" id="PTHR33337:SF40">
    <property type="entry name" value="CENP-V_GFA DOMAIN-CONTAINING PROTEIN-RELATED"/>
    <property type="match status" value="1"/>
</dbReference>
<evidence type="ECO:0000259" key="5">
    <source>
        <dbReference type="PROSITE" id="PS51891"/>
    </source>
</evidence>
<dbReference type="RefSeq" id="XP_018130528.1">
    <property type="nucleotide sequence ID" value="XM_018273605.2"/>
</dbReference>
<evidence type="ECO:0000313" key="6">
    <source>
        <dbReference type="EMBL" id="OBT96795.1"/>
    </source>
</evidence>
<evidence type="ECO:0000313" key="7">
    <source>
        <dbReference type="Proteomes" id="UP000091956"/>
    </source>
</evidence>